<accession>A0A9X4KXB5</accession>
<dbReference type="AlphaFoldDB" id="A0A9X4KXB5"/>
<dbReference type="Pfam" id="PF26079">
    <property type="entry name" value="Baseplate_J_C"/>
    <property type="match status" value="1"/>
</dbReference>
<dbReference type="EMBL" id="JAPDIA010000003">
    <property type="protein sequence ID" value="MDG0809737.1"/>
    <property type="molecule type" value="Genomic_DNA"/>
</dbReference>
<dbReference type="Pfam" id="PF26078">
    <property type="entry name" value="Baseplate_J_M"/>
    <property type="match status" value="1"/>
</dbReference>
<dbReference type="PANTHER" id="PTHR37829:SF3">
    <property type="entry name" value="PROTEIN JAYE-RELATED"/>
    <property type="match status" value="1"/>
</dbReference>
<keyword evidence="7" id="KW-1185">Reference proteome</keyword>
<feature type="domain" description="Baseplate J-like C-terminal" evidence="5">
    <location>
        <begin position="285"/>
        <end position="350"/>
    </location>
</feature>
<evidence type="ECO:0000259" key="4">
    <source>
        <dbReference type="Pfam" id="PF26078"/>
    </source>
</evidence>
<evidence type="ECO:0000313" key="6">
    <source>
        <dbReference type="EMBL" id="MDG0809737.1"/>
    </source>
</evidence>
<feature type="domain" description="Baseplate protein J-like barrel" evidence="3">
    <location>
        <begin position="92"/>
        <end position="179"/>
    </location>
</feature>
<evidence type="ECO:0000259" key="5">
    <source>
        <dbReference type="Pfam" id="PF26079"/>
    </source>
</evidence>
<comment type="similarity">
    <text evidence="1">Belongs to the Mu gp47/PBSX XkdT family.</text>
</comment>
<evidence type="ECO:0000259" key="3">
    <source>
        <dbReference type="Pfam" id="PF04865"/>
    </source>
</evidence>
<dbReference type="RefSeq" id="WP_277533101.1">
    <property type="nucleotide sequence ID" value="NZ_JAPDIA010000003.1"/>
</dbReference>
<organism evidence="6 7">
    <name type="scientific">Cohnella rhizosphaerae</name>
    <dbReference type="NCBI Taxonomy" id="1457232"/>
    <lineage>
        <taxon>Bacteria</taxon>
        <taxon>Bacillati</taxon>
        <taxon>Bacillota</taxon>
        <taxon>Bacilli</taxon>
        <taxon>Bacillales</taxon>
        <taxon>Paenibacillaceae</taxon>
        <taxon>Cohnella</taxon>
    </lineage>
</organism>
<feature type="domain" description="Baseplate J-like central" evidence="4">
    <location>
        <begin position="201"/>
        <end position="279"/>
    </location>
</feature>
<dbReference type="Pfam" id="PF04865">
    <property type="entry name" value="Baseplate_J"/>
    <property type="match status" value="1"/>
</dbReference>
<proteinExistence type="inferred from homology"/>
<evidence type="ECO:0000313" key="7">
    <source>
        <dbReference type="Proteomes" id="UP001153404"/>
    </source>
</evidence>
<evidence type="ECO:0000256" key="2">
    <source>
        <dbReference type="SAM" id="MobiDB-lite"/>
    </source>
</evidence>
<comment type="caution">
    <text evidence="6">The sequence shown here is derived from an EMBL/GenBank/DDBJ whole genome shotgun (WGS) entry which is preliminary data.</text>
</comment>
<gene>
    <name evidence="6" type="ORF">OMP40_10600</name>
</gene>
<name>A0A9X4KXB5_9BACL</name>
<dbReference type="PANTHER" id="PTHR37829">
    <property type="entry name" value="PHAGE-LIKE ELEMENT PBSX PROTEIN XKDT"/>
    <property type="match status" value="1"/>
</dbReference>
<dbReference type="InterPro" id="IPR058531">
    <property type="entry name" value="Baseplate_J_M"/>
</dbReference>
<protein>
    <submittedName>
        <fullName evidence="6">Baseplate J/gp47 family protein</fullName>
    </submittedName>
</protein>
<dbReference type="InterPro" id="IPR058530">
    <property type="entry name" value="Baseplate_J-like_C"/>
</dbReference>
<sequence length="374" mass="38494">MTALPDYLTEQKEEGILARMLSRIPADVDKAEGSYIWDALAPAAYELFLSAGWAQEVLRRGFATTAFGAYLELRCGEHGVERRPAEKATGKVTFAGTLGVVVPAGTRVATAADAVTSTPSVEFETVEAVTIGGLGLVEAGVVAFEAGVLGNIAAGSIAVLVEPVPGVTGIANAAAFGGGAETESDASLLERYLLKVRNPGTSGNRSDYLQWALETDGVGGAQVQPLWNGPGTVKVFVLNQEKRAASAAIVASVQAVIAPGTSGTGAGKAPIGANVVVAAPAEVPIAIGVKLTLRTGWTLAQAVSGIQAIMTDYLKSLAFADAVIRYSKVNSLLLDVPAVEDLANLTINGGHVQRDGRDRSGRGAGGGERQCLRR</sequence>
<dbReference type="Proteomes" id="UP001153404">
    <property type="component" value="Unassembled WGS sequence"/>
</dbReference>
<feature type="region of interest" description="Disordered" evidence="2">
    <location>
        <begin position="353"/>
        <end position="374"/>
    </location>
</feature>
<reference evidence="6" key="1">
    <citation type="submission" date="2022-10" db="EMBL/GenBank/DDBJ databases">
        <title>Comparative genomic analysis of Cohnella hashimotonis sp. nov., isolated from the International Space Station.</title>
        <authorList>
            <person name="Simpson A."/>
            <person name="Venkateswaran K."/>
        </authorList>
    </citation>
    <scope>NUCLEOTIDE SEQUENCE</scope>
    <source>
        <strain evidence="6">DSM 28161</strain>
    </source>
</reference>
<dbReference type="InterPro" id="IPR006949">
    <property type="entry name" value="Barrel_Baseplate_J-like"/>
</dbReference>
<evidence type="ECO:0000256" key="1">
    <source>
        <dbReference type="ARBA" id="ARBA00038087"/>
    </source>
</evidence>
<dbReference type="InterPro" id="IPR052399">
    <property type="entry name" value="Phage_Baseplate_Assmbl_Protein"/>
</dbReference>